<sequence>MRQHLGGRAGIVQRGEGGAMGGAGVTVTAATVQRRRVLGEINTASKRAERKKERQAAQTGSENKRV</sequence>
<reference evidence="2 3" key="1">
    <citation type="journal article" date="2023" name="Mol. Biol. Evol.">
        <title>Genomics of Secondarily Temperate Adaptation in the Only Non-Antarctic Icefish.</title>
        <authorList>
            <person name="Rivera-Colon A.G."/>
            <person name="Rayamajhi N."/>
            <person name="Minhas B.F."/>
            <person name="Madrigal G."/>
            <person name="Bilyk K.T."/>
            <person name="Yoon V."/>
            <person name="Hune M."/>
            <person name="Gregory S."/>
            <person name="Cheng C.H.C."/>
            <person name="Catchen J.M."/>
        </authorList>
    </citation>
    <scope>NUCLEOTIDE SEQUENCE [LARGE SCALE GENOMIC DNA]</scope>
    <source>
        <tissue evidence="2">White muscle</tissue>
    </source>
</reference>
<comment type="caution">
    <text evidence="2">The sequence shown here is derived from an EMBL/GenBank/DDBJ whole genome shotgun (WGS) entry which is preliminary data.</text>
</comment>
<feature type="compositionally biased region" description="Basic and acidic residues" evidence="1">
    <location>
        <begin position="46"/>
        <end position="55"/>
    </location>
</feature>
<accession>A0AAN8DJ64</accession>
<evidence type="ECO:0000256" key="1">
    <source>
        <dbReference type="SAM" id="MobiDB-lite"/>
    </source>
</evidence>
<name>A0AAN8DJ64_CHAGU</name>
<feature type="compositionally biased region" description="Polar residues" evidence="1">
    <location>
        <begin position="56"/>
        <end position="66"/>
    </location>
</feature>
<organism evidence="2 3">
    <name type="scientific">Champsocephalus gunnari</name>
    <name type="common">Mackerel icefish</name>
    <dbReference type="NCBI Taxonomy" id="52237"/>
    <lineage>
        <taxon>Eukaryota</taxon>
        <taxon>Metazoa</taxon>
        <taxon>Chordata</taxon>
        <taxon>Craniata</taxon>
        <taxon>Vertebrata</taxon>
        <taxon>Euteleostomi</taxon>
        <taxon>Actinopterygii</taxon>
        <taxon>Neopterygii</taxon>
        <taxon>Teleostei</taxon>
        <taxon>Neoteleostei</taxon>
        <taxon>Acanthomorphata</taxon>
        <taxon>Eupercaria</taxon>
        <taxon>Perciformes</taxon>
        <taxon>Notothenioidei</taxon>
        <taxon>Channichthyidae</taxon>
        <taxon>Champsocephalus</taxon>
    </lineage>
</organism>
<dbReference type="EMBL" id="JAURVH010001521">
    <property type="protein sequence ID" value="KAK5924011.1"/>
    <property type="molecule type" value="Genomic_DNA"/>
</dbReference>
<feature type="region of interest" description="Disordered" evidence="1">
    <location>
        <begin position="1"/>
        <end position="22"/>
    </location>
</feature>
<evidence type="ECO:0000313" key="3">
    <source>
        <dbReference type="Proteomes" id="UP001331515"/>
    </source>
</evidence>
<proteinExistence type="predicted"/>
<gene>
    <name evidence="2" type="ORF">CgunFtcFv8_000929</name>
</gene>
<dbReference type="AlphaFoldDB" id="A0AAN8DJ64"/>
<dbReference type="Proteomes" id="UP001331515">
    <property type="component" value="Unassembled WGS sequence"/>
</dbReference>
<protein>
    <submittedName>
        <fullName evidence="2">Uncharacterized protein</fullName>
    </submittedName>
</protein>
<keyword evidence="3" id="KW-1185">Reference proteome</keyword>
<evidence type="ECO:0000313" key="2">
    <source>
        <dbReference type="EMBL" id="KAK5924011.1"/>
    </source>
</evidence>
<feature type="region of interest" description="Disordered" evidence="1">
    <location>
        <begin position="38"/>
        <end position="66"/>
    </location>
</feature>